<dbReference type="EMBL" id="JBHRYE010000010">
    <property type="protein sequence ID" value="MFC3670813.1"/>
    <property type="molecule type" value="Genomic_DNA"/>
</dbReference>
<dbReference type="PANTHER" id="PTHR47366:SF1">
    <property type="entry name" value="TWO-ON-TWO HEMOGLOBIN-3"/>
    <property type="match status" value="1"/>
</dbReference>
<proteinExistence type="inferred from homology"/>
<organism evidence="6 7">
    <name type="scientific">Novosphingobium pokkalii</name>
    <dbReference type="NCBI Taxonomy" id="1770194"/>
    <lineage>
        <taxon>Bacteria</taxon>
        <taxon>Pseudomonadati</taxon>
        <taxon>Pseudomonadota</taxon>
        <taxon>Alphaproteobacteria</taxon>
        <taxon>Sphingomonadales</taxon>
        <taxon>Sphingomonadaceae</taxon>
        <taxon>Novosphingobium</taxon>
    </lineage>
</organism>
<evidence type="ECO:0000256" key="5">
    <source>
        <dbReference type="ARBA" id="ARBA00034496"/>
    </source>
</evidence>
<comment type="caution">
    <text evidence="6">The sequence shown here is derived from an EMBL/GenBank/DDBJ whole genome shotgun (WGS) entry which is preliminary data.</text>
</comment>
<keyword evidence="2" id="KW-0349">Heme</keyword>
<comment type="similarity">
    <text evidence="5">Belongs to the truncated hemoglobin family. Group II subfamily.</text>
</comment>
<dbReference type="InterPro" id="IPR012292">
    <property type="entry name" value="Globin/Proto"/>
</dbReference>
<dbReference type="PANTHER" id="PTHR47366">
    <property type="entry name" value="TWO-ON-TWO HEMOGLOBIN-3"/>
    <property type="match status" value="1"/>
</dbReference>
<dbReference type="Gene3D" id="1.10.490.10">
    <property type="entry name" value="Globins"/>
    <property type="match status" value="1"/>
</dbReference>
<evidence type="ECO:0000256" key="1">
    <source>
        <dbReference type="ARBA" id="ARBA00022448"/>
    </source>
</evidence>
<dbReference type="Pfam" id="PF01152">
    <property type="entry name" value="Bac_globin"/>
    <property type="match status" value="1"/>
</dbReference>
<evidence type="ECO:0000313" key="7">
    <source>
        <dbReference type="Proteomes" id="UP001595683"/>
    </source>
</evidence>
<keyword evidence="3" id="KW-0479">Metal-binding</keyword>
<protein>
    <submittedName>
        <fullName evidence="6">Group II truncated hemoglobin</fullName>
    </submittedName>
</protein>
<keyword evidence="4" id="KW-0408">Iron</keyword>
<evidence type="ECO:0000256" key="2">
    <source>
        <dbReference type="ARBA" id="ARBA00022617"/>
    </source>
</evidence>
<accession>A0ABV7V3I2</accession>
<dbReference type="CDD" id="cd14773">
    <property type="entry name" value="TrHb2_PhHbO-like_O"/>
    <property type="match status" value="1"/>
</dbReference>
<sequence length="133" mass="14566">MMAASAETELTPFERLGGHATLRAITDRFYDLMEQDPAYAALRAMHAADLAPMRASLPSFLAGWCGGPRDWWQDNPAKCMVSLHSPFAIDRDTAGQWAEAMRRAIADVAPADVDVAQAMGDVLERMALGMARR</sequence>
<reference evidence="7" key="1">
    <citation type="journal article" date="2019" name="Int. J. Syst. Evol. Microbiol.">
        <title>The Global Catalogue of Microorganisms (GCM) 10K type strain sequencing project: providing services to taxonomists for standard genome sequencing and annotation.</title>
        <authorList>
            <consortium name="The Broad Institute Genomics Platform"/>
            <consortium name="The Broad Institute Genome Sequencing Center for Infectious Disease"/>
            <person name="Wu L."/>
            <person name="Ma J."/>
        </authorList>
    </citation>
    <scope>NUCLEOTIDE SEQUENCE [LARGE SCALE GENOMIC DNA]</scope>
    <source>
        <strain evidence="7">KCTC 42224</strain>
    </source>
</reference>
<gene>
    <name evidence="6" type="ORF">ACFOOT_05210</name>
</gene>
<evidence type="ECO:0000256" key="4">
    <source>
        <dbReference type="ARBA" id="ARBA00023004"/>
    </source>
</evidence>
<dbReference type="InterPro" id="IPR001486">
    <property type="entry name" value="Hemoglobin_trunc"/>
</dbReference>
<name>A0ABV7V3I2_9SPHN</name>
<keyword evidence="7" id="KW-1185">Reference proteome</keyword>
<dbReference type="InterPro" id="IPR044203">
    <property type="entry name" value="GlbO/GLB3-like"/>
</dbReference>
<dbReference type="SUPFAM" id="SSF46458">
    <property type="entry name" value="Globin-like"/>
    <property type="match status" value="1"/>
</dbReference>
<evidence type="ECO:0000256" key="3">
    <source>
        <dbReference type="ARBA" id="ARBA00022723"/>
    </source>
</evidence>
<evidence type="ECO:0000313" key="6">
    <source>
        <dbReference type="EMBL" id="MFC3670813.1"/>
    </source>
</evidence>
<dbReference type="InterPro" id="IPR009050">
    <property type="entry name" value="Globin-like_sf"/>
</dbReference>
<keyword evidence="1" id="KW-0813">Transport</keyword>
<dbReference type="Proteomes" id="UP001595683">
    <property type="component" value="Unassembled WGS sequence"/>
</dbReference>
<dbReference type="RefSeq" id="WP_191322921.1">
    <property type="nucleotide sequence ID" value="NZ_BMZP01000002.1"/>
</dbReference>